<proteinExistence type="predicted"/>
<gene>
    <name evidence="1" type="ORF">ALC56_01270</name>
</gene>
<organism evidence="1 2">
    <name type="scientific">Trachymyrmex septentrionalis</name>
    <dbReference type="NCBI Taxonomy" id="34720"/>
    <lineage>
        <taxon>Eukaryota</taxon>
        <taxon>Metazoa</taxon>
        <taxon>Ecdysozoa</taxon>
        <taxon>Arthropoda</taxon>
        <taxon>Hexapoda</taxon>
        <taxon>Insecta</taxon>
        <taxon>Pterygota</taxon>
        <taxon>Neoptera</taxon>
        <taxon>Endopterygota</taxon>
        <taxon>Hymenoptera</taxon>
        <taxon>Apocrita</taxon>
        <taxon>Aculeata</taxon>
        <taxon>Formicoidea</taxon>
        <taxon>Formicidae</taxon>
        <taxon>Myrmicinae</taxon>
        <taxon>Trachymyrmex</taxon>
    </lineage>
</organism>
<dbReference type="EMBL" id="KQ981241">
    <property type="protein sequence ID" value="KYN44299.1"/>
    <property type="molecule type" value="Genomic_DNA"/>
</dbReference>
<reference evidence="1 2" key="1">
    <citation type="submission" date="2016-03" db="EMBL/GenBank/DDBJ databases">
        <title>Trachymyrmex septentrionalis WGS genome.</title>
        <authorList>
            <person name="Nygaard S."/>
            <person name="Hu H."/>
            <person name="Boomsma J."/>
            <person name="Zhang G."/>
        </authorList>
    </citation>
    <scope>NUCLEOTIDE SEQUENCE [LARGE SCALE GENOMIC DNA]</scope>
    <source>
        <strain evidence="1">Tsep2-gDNA-1</strain>
        <tissue evidence="1">Whole body</tissue>
    </source>
</reference>
<dbReference type="AlphaFoldDB" id="A0A195FWS9"/>
<evidence type="ECO:0000313" key="1">
    <source>
        <dbReference type="EMBL" id="KYN44299.1"/>
    </source>
</evidence>
<evidence type="ECO:0000313" key="2">
    <source>
        <dbReference type="Proteomes" id="UP000078541"/>
    </source>
</evidence>
<name>A0A195FWS9_9HYME</name>
<dbReference type="Proteomes" id="UP000078541">
    <property type="component" value="Unassembled WGS sequence"/>
</dbReference>
<protein>
    <submittedName>
        <fullName evidence="1">Uncharacterized protein</fullName>
    </submittedName>
</protein>
<accession>A0A195FWS9</accession>
<sequence>MYDKKTAKPLRACVPVDPFESATRGEATMAASGQEGGGRMKPITVENVCGAALDFGCLRQSAKSQVVSHPDRFEAGTVLPREEALCPADLGTERQMLLVCQSSGLTLLISSNATRKVNDTRYTIAVSWACLAAFIKKNLEVIVCDATYVGETCGQLKNLELHYGHEFNWDEAEILDTECNCNKN</sequence>
<keyword evidence="2" id="KW-1185">Reference proteome</keyword>